<feature type="transmembrane region" description="Helical" evidence="1">
    <location>
        <begin position="47"/>
        <end position="63"/>
    </location>
</feature>
<protein>
    <submittedName>
        <fullName evidence="3">Membrane protein</fullName>
    </submittedName>
</protein>
<dbReference type="RefSeq" id="WP_050003201.1">
    <property type="nucleotide sequence ID" value="NZ_CP008887.1"/>
</dbReference>
<dbReference type="InterPro" id="IPR025273">
    <property type="entry name" value="DUF4064"/>
</dbReference>
<evidence type="ECO:0000313" key="4">
    <source>
        <dbReference type="Proteomes" id="UP000029980"/>
    </source>
</evidence>
<sequence>MGRTGEMILGILGGVFGIVAALLVLFIGGIGEALEVSGAETVTERGLGALFMGVLGIVGGAIVDKNNKVAGALMLISAVVGLILVSGFWVLSFILLLVGGILALKNTS</sequence>
<accession>A0A097QUS2</accession>
<evidence type="ECO:0000259" key="2">
    <source>
        <dbReference type="Pfam" id="PF13273"/>
    </source>
</evidence>
<name>A0A097QUS2_9EURY</name>
<gene>
    <name evidence="3" type="ORF">TEU_07710</name>
</gene>
<dbReference type="EMBL" id="CP008887">
    <property type="protein sequence ID" value="AIU70227.1"/>
    <property type="molecule type" value="Genomic_DNA"/>
</dbReference>
<dbReference type="Proteomes" id="UP000029980">
    <property type="component" value="Chromosome"/>
</dbReference>
<feature type="domain" description="DUF4064" evidence="2">
    <location>
        <begin position="3"/>
        <end position="84"/>
    </location>
</feature>
<keyword evidence="4" id="KW-1185">Reference proteome</keyword>
<dbReference type="KEGG" id="teu:TEU_07710"/>
<evidence type="ECO:0000256" key="1">
    <source>
        <dbReference type="SAM" id="Phobius"/>
    </source>
</evidence>
<proteinExistence type="predicted"/>
<evidence type="ECO:0000313" key="3">
    <source>
        <dbReference type="EMBL" id="AIU70227.1"/>
    </source>
</evidence>
<reference evidence="3 4" key="1">
    <citation type="journal article" date="2015" name="Int. J. Syst. Evol. Microbiol.">
        <title>Thermococcus eurythermalis sp. nov., a conditional piezophilic hyperthermophilic archaeon with a wide temperature range isolated from an oil-immersed chimney in the Guaymas Basin.</title>
        <authorList>
            <person name="Zhao W."/>
            <person name="Zeng X."/>
            <person name="Xiao X."/>
        </authorList>
    </citation>
    <scope>NUCLEOTIDE SEQUENCE [LARGE SCALE GENOMIC DNA]</scope>
    <source>
        <strain evidence="3 4">A501</strain>
    </source>
</reference>
<dbReference type="GeneID" id="25153321"/>
<dbReference type="AlphaFoldDB" id="A0A097QUS2"/>
<feature type="transmembrane region" description="Helical" evidence="1">
    <location>
        <begin position="75"/>
        <end position="104"/>
    </location>
</feature>
<organism evidence="3 4">
    <name type="scientific">Thermococcus eurythermalis</name>
    <dbReference type="NCBI Taxonomy" id="1505907"/>
    <lineage>
        <taxon>Archaea</taxon>
        <taxon>Methanobacteriati</taxon>
        <taxon>Methanobacteriota</taxon>
        <taxon>Thermococci</taxon>
        <taxon>Thermococcales</taxon>
        <taxon>Thermococcaceae</taxon>
        <taxon>Thermococcus</taxon>
    </lineage>
</organism>
<feature type="transmembrane region" description="Helical" evidence="1">
    <location>
        <begin position="7"/>
        <end position="27"/>
    </location>
</feature>
<dbReference type="Pfam" id="PF13273">
    <property type="entry name" value="DUF4064"/>
    <property type="match status" value="1"/>
</dbReference>
<keyword evidence="1" id="KW-0472">Membrane</keyword>
<keyword evidence="1" id="KW-1133">Transmembrane helix</keyword>
<dbReference type="HOGENOM" id="CLU_134233_0_0_2"/>
<keyword evidence="1" id="KW-0812">Transmembrane</keyword>